<protein>
    <submittedName>
        <fullName evidence="3 4">Actin cytoskeleton-regulatory complex protein pan1-like</fullName>
    </submittedName>
</protein>
<evidence type="ECO:0000256" key="1">
    <source>
        <dbReference type="SAM" id="MobiDB-lite"/>
    </source>
</evidence>
<organism evidence="2 4">
    <name type="scientific">Drosophila kikkawai</name>
    <name type="common">Fruit fly</name>
    <dbReference type="NCBI Taxonomy" id="30033"/>
    <lineage>
        <taxon>Eukaryota</taxon>
        <taxon>Metazoa</taxon>
        <taxon>Ecdysozoa</taxon>
        <taxon>Arthropoda</taxon>
        <taxon>Hexapoda</taxon>
        <taxon>Insecta</taxon>
        <taxon>Pterygota</taxon>
        <taxon>Neoptera</taxon>
        <taxon>Endopterygota</taxon>
        <taxon>Diptera</taxon>
        <taxon>Brachycera</taxon>
        <taxon>Muscomorpha</taxon>
        <taxon>Ephydroidea</taxon>
        <taxon>Drosophilidae</taxon>
        <taxon>Drosophila</taxon>
        <taxon>Sophophora</taxon>
    </lineage>
</organism>
<gene>
    <name evidence="3 4" type="primary">LOC108072820</name>
</gene>
<dbReference type="RefSeq" id="XP_017019604.1">
    <property type="nucleotide sequence ID" value="XM_017164115.1"/>
</dbReference>
<keyword evidence="2" id="KW-1185">Reference proteome</keyword>
<feature type="compositionally biased region" description="Low complexity" evidence="1">
    <location>
        <begin position="415"/>
        <end position="427"/>
    </location>
</feature>
<feature type="compositionally biased region" description="Polar residues" evidence="1">
    <location>
        <begin position="358"/>
        <end position="372"/>
    </location>
</feature>
<dbReference type="AlphaFoldDB" id="A0A6P4I6X1"/>
<feature type="compositionally biased region" description="Polar residues" evidence="1">
    <location>
        <begin position="388"/>
        <end position="406"/>
    </location>
</feature>
<evidence type="ECO:0000313" key="4">
    <source>
        <dbReference type="RefSeq" id="XP_017019604.1"/>
    </source>
</evidence>
<evidence type="ECO:0000313" key="2">
    <source>
        <dbReference type="Proteomes" id="UP001652661"/>
    </source>
</evidence>
<reference evidence="3 4" key="1">
    <citation type="submission" date="2025-04" db="UniProtKB">
        <authorList>
            <consortium name="RefSeq"/>
        </authorList>
    </citation>
    <scope>IDENTIFICATION</scope>
</reference>
<feature type="region of interest" description="Disordered" evidence="1">
    <location>
        <begin position="506"/>
        <end position="545"/>
    </location>
</feature>
<dbReference type="Proteomes" id="UP001652661">
    <property type="component" value="Chromosome 3L"/>
</dbReference>
<feature type="region of interest" description="Disordered" evidence="1">
    <location>
        <begin position="358"/>
        <end position="438"/>
    </location>
</feature>
<sequence length="664" mass="72159">MMQKCSELGSNPEAWQQLFRFGKNRLKVKKGPNGHYLEPECRDELQKTLPAKDFDSLMSSVATWMARLDEKDKKVRRLRKTVKVPKKLQSEPPVEQQTSEDGDNVVDLCSDVEEKDGIGESEDSLDTETVLSHSSVIVIDDDLGEVNLRDFADHIEGKTVKKNNQKEQNTTQDLIKKFLGPRESDALRRSLKTYANKRKPKVNGETTSEAMNTNKDPKILREVNREASREAGQVTKADLAPTRITLITSGDSQQRVQIVTEPTAYYDLIKKTNESELGSKSEPEVRGNAKENEPKKGYNSKQAAGGQTKEGALPEDSSRNQRVGQDNRVPQIRIRTDLGADQRDVIRVRTDLLLEQSPQESQYSLSNQTPSAETLVPERSAKKRTLPEAQSSQHPPKRPTLQSQYPQYGPDAAPSTSSSCQLSISISPGYPSSTSNYQGNPAPVPVPLPPVNPTPARAPLVNPAPAPPVVTVKYRLIAPASVTSTSATSSYPRNVSNSCQANLPSLPTSVSSASASSSGYPSSGSHMCPVTSTSSHQPNNPANPAPVANPMTSPVIPMITNYPPSYQYQPSVPLPAAPVGTSMYPPGAPAAPLPPLSYPQAQPLVAPAPATAMASNGTINLDNIMNMLSQVELFAFKQANQEAYALAGKLRDSLLRGVPFGQRR</sequence>
<feature type="compositionally biased region" description="Low complexity" evidence="1">
    <location>
        <begin position="506"/>
        <end position="525"/>
    </location>
</feature>
<feature type="compositionally biased region" description="Basic and acidic residues" evidence="1">
    <location>
        <begin position="276"/>
        <end position="296"/>
    </location>
</feature>
<dbReference type="RefSeq" id="XP_017019603.1">
    <property type="nucleotide sequence ID" value="XM_017164114.1"/>
</dbReference>
<name>A0A6P4I6X1_DROKI</name>
<feature type="region of interest" description="Disordered" evidence="1">
    <location>
        <begin position="276"/>
        <end position="336"/>
    </location>
</feature>
<accession>A0A6P4I6X1</accession>
<dbReference type="OrthoDB" id="7868416at2759"/>
<proteinExistence type="predicted"/>
<evidence type="ECO:0000313" key="3">
    <source>
        <dbReference type="RefSeq" id="XP_017019603.1"/>
    </source>
</evidence>